<dbReference type="InterPro" id="IPR012255">
    <property type="entry name" value="ETF_b"/>
</dbReference>
<evidence type="ECO:0000256" key="1">
    <source>
        <dbReference type="ARBA" id="ARBA00042002"/>
    </source>
</evidence>
<dbReference type="InterPro" id="IPR014729">
    <property type="entry name" value="Rossmann-like_a/b/a_fold"/>
</dbReference>
<sequence>MRILVCVKQVPDTAEIKIDPVTNTLIRAGVPSIVNPFDACALEVAARIKDADPSTEITLLSMGPDQAKDALRECLAVGGDKAYLCSDRKFGGSDTLATSYILASAIQSIEEKEGKFDLILAGKQAIDGDTGQVGPEIAAHMGLAQVTYAAEVSVEGDDIIVKRESDKGYDMISVQKPAIVTVVKTEFDPRYPSIKSKMAAMRKEITVITSEDIPDIDLTRCGLKGSPTKVRKTFTPVKNKNCVMVNEGEVEVSAVKLVDLLVDAKVL</sequence>
<dbReference type="PANTHER" id="PTHR21294:SF17">
    <property type="entry name" value="PROTEIN FIXA"/>
    <property type="match status" value="1"/>
</dbReference>
<evidence type="ECO:0000259" key="2">
    <source>
        <dbReference type="SMART" id="SM00893"/>
    </source>
</evidence>
<accession>A0A3E2TN67</accession>
<dbReference type="GO" id="GO:0009055">
    <property type="term" value="F:electron transfer activity"/>
    <property type="evidence" value="ECO:0007669"/>
    <property type="project" value="InterPro"/>
</dbReference>
<dbReference type="PANTHER" id="PTHR21294">
    <property type="entry name" value="ELECTRON TRANSFER FLAVOPROTEIN BETA-SUBUNIT"/>
    <property type="match status" value="1"/>
</dbReference>
<dbReference type="AlphaFoldDB" id="A0A3E2TN67"/>
<dbReference type="InterPro" id="IPR033948">
    <property type="entry name" value="ETF_beta_N"/>
</dbReference>
<dbReference type="Pfam" id="PF01012">
    <property type="entry name" value="ETF"/>
    <property type="match status" value="1"/>
</dbReference>
<proteinExistence type="predicted"/>
<dbReference type="Proteomes" id="UP000260773">
    <property type="component" value="Unassembled WGS sequence"/>
</dbReference>
<organism evidence="3 4">
    <name type="scientific">Coprococcus catus</name>
    <dbReference type="NCBI Taxonomy" id="116085"/>
    <lineage>
        <taxon>Bacteria</taxon>
        <taxon>Bacillati</taxon>
        <taxon>Bacillota</taxon>
        <taxon>Clostridia</taxon>
        <taxon>Lachnospirales</taxon>
        <taxon>Lachnospiraceae</taxon>
        <taxon>Coprococcus</taxon>
    </lineage>
</organism>
<dbReference type="PIRSF" id="PIRSF000090">
    <property type="entry name" value="Beta-ETF"/>
    <property type="match status" value="1"/>
</dbReference>
<comment type="caution">
    <text evidence="3">The sequence shown here is derived from an EMBL/GenBank/DDBJ whole genome shotgun (WGS) entry which is preliminary data.</text>
</comment>
<feature type="domain" description="Electron transfer flavoprotein alpha/beta-subunit N-terminal" evidence="2">
    <location>
        <begin position="22"/>
        <end position="217"/>
    </location>
</feature>
<protein>
    <recommendedName>
        <fullName evidence="1">Electron transfer flavoprotein small subunit</fullName>
    </recommendedName>
</protein>
<name>A0A3E2TN67_9FIRM</name>
<evidence type="ECO:0000313" key="3">
    <source>
        <dbReference type="EMBL" id="RGB79812.1"/>
    </source>
</evidence>
<dbReference type="CDD" id="cd01714">
    <property type="entry name" value="ETF_beta"/>
    <property type="match status" value="1"/>
</dbReference>
<gene>
    <name evidence="3" type="ORF">DW070_08775</name>
</gene>
<dbReference type="Gene3D" id="3.40.50.620">
    <property type="entry name" value="HUPs"/>
    <property type="match status" value="1"/>
</dbReference>
<dbReference type="SMART" id="SM00893">
    <property type="entry name" value="ETF"/>
    <property type="match status" value="1"/>
</dbReference>
<dbReference type="RefSeq" id="WP_117528385.1">
    <property type="nucleotide sequence ID" value="NZ_JAQDKA010000016.1"/>
</dbReference>
<dbReference type="EMBL" id="QVEP01000018">
    <property type="protein sequence ID" value="RGB79812.1"/>
    <property type="molecule type" value="Genomic_DNA"/>
</dbReference>
<reference evidence="3 4" key="1">
    <citation type="submission" date="2018-08" db="EMBL/GenBank/DDBJ databases">
        <title>A genome reference for cultivated species of the human gut microbiota.</title>
        <authorList>
            <person name="Zou Y."/>
            <person name="Xue W."/>
            <person name="Luo G."/>
        </authorList>
    </citation>
    <scope>NUCLEOTIDE SEQUENCE [LARGE SCALE GENOMIC DNA]</scope>
    <source>
        <strain evidence="3 4">AF45-17</strain>
    </source>
</reference>
<dbReference type="InterPro" id="IPR014730">
    <property type="entry name" value="ETF_a/b_N"/>
</dbReference>
<evidence type="ECO:0000313" key="4">
    <source>
        <dbReference type="Proteomes" id="UP000260773"/>
    </source>
</evidence>
<dbReference type="SUPFAM" id="SSF52402">
    <property type="entry name" value="Adenine nucleotide alpha hydrolases-like"/>
    <property type="match status" value="1"/>
</dbReference>